<dbReference type="Proteomes" id="UP001652622">
    <property type="component" value="Unplaced"/>
</dbReference>
<feature type="region of interest" description="Disordered" evidence="2">
    <location>
        <begin position="348"/>
        <end position="439"/>
    </location>
</feature>
<dbReference type="InParanoid" id="A0A6P9B7Y0"/>
<reference evidence="5" key="1">
    <citation type="submission" date="2025-08" db="UniProtKB">
        <authorList>
            <consortium name="RefSeq"/>
        </authorList>
    </citation>
    <scope>IDENTIFICATION</scope>
    <source>
        <tissue evidence="5">Blood</tissue>
    </source>
</reference>
<keyword evidence="1" id="KW-0238">DNA-binding</keyword>
<evidence type="ECO:0000313" key="5">
    <source>
        <dbReference type="RefSeq" id="XP_034264110.1"/>
    </source>
</evidence>
<feature type="compositionally biased region" description="Low complexity" evidence="2">
    <location>
        <begin position="230"/>
        <end position="241"/>
    </location>
</feature>
<dbReference type="AlphaFoldDB" id="A0A6P9B7Y0"/>
<gene>
    <name evidence="5" type="primary">LOC117660141</name>
</gene>
<evidence type="ECO:0000256" key="1">
    <source>
        <dbReference type="ARBA" id="ARBA00023125"/>
    </source>
</evidence>
<feature type="region of interest" description="Disordered" evidence="2">
    <location>
        <begin position="183"/>
        <end position="295"/>
    </location>
</feature>
<protein>
    <submittedName>
        <fullName evidence="5">Uncharacterized protein LOC117660141</fullName>
    </submittedName>
</protein>
<feature type="region of interest" description="Disordered" evidence="2">
    <location>
        <begin position="153"/>
        <end position="172"/>
    </location>
</feature>
<feature type="compositionally biased region" description="Polar residues" evidence="2">
    <location>
        <begin position="185"/>
        <end position="195"/>
    </location>
</feature>
<evidence type="ECO:0000259" key="3">
    <source>
        <dbReference type="PROSITE" id="PS51900"/>
    </source>
</evidence>
<proteinExistence type="predicted"/>
<evidence type="ECO:0000256" key="2">
    <source>
        <dbReference type="SAM" id="MobiDB-lite"/>
    </source>
</evidence>
<organism evidence="4 5">
    <name type="scientific">Pantherophis guttatus</name>
    <name type="common">Corn snake</name>
    <name type="synonym">Elaphe guttata</name>
    <dbReference type="NCBI Taxonomy" id="94885"/>
    <lineage>
        <taxon>Eukaryota</taxon>
        <taxon>Metazoa</taxon>
        <taxon>Chordata</taxon>
        <taxon>Craniata</taxon>
        <taxon>Vertebrata</taxon>
        <taxon>Euteleostomi</taxon>
        <taxon>Lepidosauria</taxon>
        <taxon>Squamata</taxon>
        <taxon>Bifurcata</taxon>
        <taxon>Unidentata</taxon>
        <taxon>Episquamata</taxon>
        <taxon>Toxicofera</taxon>
        <taxon>Serpentes</taxon>
        <taxon>Colubroidea</taxon>
        <taxon>Colubridae</taxon>
        <taxon>Colubrinae</taxon>
        <taxon>Pantherophis</taxon>
    </lineage>
</organism>
<dbReference type="InterPro" id="IPR044068">
    <property type="entry name" value="CB"/>
</dbReference>
<accession>A0A6P9B7Y0</accession>
<dbReference type="GeneID" id="117660141"/>
<sequence>MPGLLELLRQHSLCLGGVSQVFSHQNSMLPRRSAHSRVLPAASGTGLGHDNTGIEGPWFLGESGEVSSHTFYKVSSPRGPDRHASGAGLLVPGQTGQYQGADSVSSGVPDSSGSPAIPIVGKNDILYEHSSLGQVPCETTTVVLAPLSEGRNELVQGQSSGPPTGPTIPDLVDVRGHSEEVLLQGTPQGDSNVGCQSDRLGGPLRVSGGPGPLVPPITIPSDQLVGAPGGPSVSSAGEGAACAPSHRQYDDKSPYQQARGDSFRASDVRGGDPLSLGRDSPFVPDSGLHRRDRQHRSRLAELSHCGSLRVEAPSQLICGGSRLVQLPGSGPLRLPSEHTTSPFLLPVSCPGSSGGERSADPVAQGPPIRFPTPTPYPSRHSEVDAGGGGTGVSGSSLAQTALVRRHGRHVGRQTLADSPGQSHAQPGPSSASGPAETAVSRLEVGRGLLRRENFLTRVIRTMQAARRPSTTRIYEATWNRFAGWCASRQLSPTSASLVEVLEFLQDGLDMGLSTNTLQRQVAALGTVLTFRKWGSLANHPRVKIFLRGAANLKLPPLHRYPTWDLAKVLQALTKAPFEPLRETSLRLLSCKVAFLVAVTST</sequence>
<dbReference type="SUPFAM" id="SSF47823">
    <property type="entry name" value="lambda integrase-like, N-terminal domain"/>
    <property type="match status" value="1"/>
</dbReference>
<dbReference type="PANTHER" id="PTHR33066">
    <property type="entry name" value="INTEGRASE_SAM-LIKE_N DOMAIN-CONTAINING PROTEIN"/>
    <property type="match status" value="1"/>
</dbReference>
<evidence type="ECO:0000313" key="4">
    <source>
        <dbReference type="Proteomes" id="UP001652622"/>
    </source>
</evidence>
<name>A0A6P9B7Y0_PANGU</name>
<dbReference type="RefSeq" id="XP_034264110.1">
    <property type="nucleotide sequence ID" value="XM_034408219.2"/>
</dbReference>
<keyword evidence="4" id="KW-1185">Reference proteome</keyword>
<dbReference type="GO" id="GO:0003677">
    <property type="term" value="F:DNA binding"/>
    <property type="evidence" value="ECO:0007669"/>
    <property type="project" value="UniProtKB-KW"/>
</dbReference>
<dbReference type="PANTHER" id="PTHR33066:SF2">
    <property type="entry name" value="FILAGGRIN-2-LIKE"/>
    <property type="match status" value="1"/>
</dbReference>
<feature type="compositionally biased region" description="Polar residues" evidence="2">
    <location>
        <begin position="415"/>
        <end position="432"/>
    </location>
</feature>
<dbReference type="Gene3D" id="1.10.150.130">
    <property type="match status" value="1"/>
</dbReference>
<dbReference type="KEGG" id="pgut:117660141"/>
<dbReference type="PROSITE" id="PS51900">
    <property type="entry name" value="CB"/>
    <property type="match status" value="1"/>
</dbReference>
<feature type="region of interest" description="Disordered" evidence="2">
    <location>
        <begin position="73"/>
        <end position="113"/>
    </location>
</feature>
<feature type="compositionally biased region" description="Basic and acidic residues" evidence="2">
    <location>
        <begin position="261"/>
        <end position="270"/>
    </location>
</feature>
<feature type="compositionally biased region" description="Low complexity" evidence="2">
    <location>
        <begin position="101"/>
        <end position="113"/>
    </location>
</feature>
<dbReference type="InterPro" id="IPR010998">
    <property type="entry name" value="Integrase_recombinase_N"/>
</dbReference>
<feature type="domain" description="Core-binding (CB)" evidence="3">
    <location>
        <begin position="453"/>
        <end position="532"/>
    </location>
</feature>